<organism evidence="3 4">
    <name type="scientific">Phrynosoma platyrhinos</name>
    <name type="common">Desert horned lizard</name>
    <dbReference type="NCBI Taxonomy" id="52577"/>
    <lineage>
        <taxon>Eukaryota</taxon>
        <taxon>Metazoa</taxon>
        <taxon>Chordata</taxon>
        <taxon>Craniata</taxon>
        <taxon>Vertebrata</taxon>
        <taxon>Euteleostomi</taxon>
        <taxon>Lepidosauria</taxon>
        <taxon>Squamata</taxon>
        <taxon>Bifurcata</taxon>
        <taxon>Unidentata</taxon>
        <taxon>Episquamata</taxon>
        <taxon>Toxicofera</taxon>
        <taxon>Iguania</taxon>
        <taxon>Phrynosomatidae</taxon>
        <taxon>Phrynosomatinae</taxon>
        <taxon>Phrynosoma</taxon>
    </lineage>
</organism>
<reference evidence="3 4" key="1">
    <citation type="journal article" date="2022" name="Gigascience">
        <title>A chromosome-level genome assembly and annotation of the desert horned lizard, Phrynosoma platyrhinos, provides insight into chromosomal rearrangements among reptiles.</title>
        <authorList>
            <person name="Koochekian N."/>
            <person name="Ascanio A."/>
            <person name="Farleigh K."/>
            <person name="Card D.C."/>
            <person name="Schield D.R."/>
            <person name="Castoe T.A."/>
            <person name="Jezkova T."/>
        </authorList>
    </citation>
    <scope>NUCLEOTIDE SEQUENCE [LARGE SCALE GENOMIC DNA]</scope>
    <source>
        <strain evidence="3">NK-2021</strain>
    </source>
</reference>
<keyword evidence="2" id="KW-0812">Transmembrane</keyword>
<keyword evidence="2" id="KW-0472">Membrane</keyword>
<accession>A0ABQ7TMI9</accession>
<keyword evidence="4" id="KW-1185">Reference proteome</keyword>
<name>A0ABQ7TMI9_PHRPL</name>
<dbReference type="Proteomes" id="UP000826234">
    <property type="component" value="Unassembled WGS sequence"/>
</dbReference>
<evidence type="ECO:0000313" key="3">
    <source>
        <dbReference type="EMBL" id="KAH0630677.1"/>
    </source>
</evidence>
<comment type="caution">
    <text evidence="3">The sequence shown here is derived from an EMBL/GenBank/DDBJ whole genome shotgun (WGS) entry which is preliminary data.</text>
</comment>
<evidence type="ECO:0000256" key="2">
    <source>
        <dbReference type="SAM" id="Phobius"/>
    </source>
</evidence>
<keyword evidence="2" id="KW-1133">Transmembrane helix</keyword>
<sequence length="213" mass="23483">MMPPTRTQLLLPLCSGPEPDQWTRTRSGPGLPKAVKYVDSEDLDFVGASKVLDKPLKANGQGTLKTFENKRDVSGTSKVLDKPLRANENKRNASVNIITIITIIIILAVSAGTSKVLDKPLRANENKRNASDNKVQKGEGPESRAPKRQKHQPLLEKSEESAMKYMRLSELSVHLQRTVQKAVIHLETLNRLASSSQCITADLDALEKAIKNP</sequence>
<protein>
    <submittedName>
        <fullName evidence="3">Uncharacterized protein</fullName>
    </submittedName>
</protein>
<evidence type="ECO:0000313" key="4">
    <source>
        <dbReference type="Proteomes" id="UP000826234"/>
    </source>
</evidence>
<dbReference type="EMBL" id="JAIPUX010000439">
    <property type="protein sequence ID" value="KAH0630677.1"/>
    <property type="molecule type" value="Genomic_DNA"/>
</dbReference>
<feature type="non-terminal residue" evidence="3">
    <location>
        <position position="213"/>
    </location>
</feature>
<evidence type="ECO:0000256" key="1">
    <source>
        <dbReference type="SAM" id="MobiDB-lite"/>
    </source>
</evidence>
<feature type="compositionally biased region" description="Basic and acidic residues" evidence="1">
    <location>
        <begin position="122"/>
        <end position="145"/>
    </location>
</feature>
<gene>
    <name evidence="3" type="ORF">JD844_013962</name>
</gene>
<feature type="transmembrane region" description="Helical" evidence="2">
    <location>
        <begin position="93"/>
        <end position="112"/>
    </location>
</feature>
<proteinExistence type="predicted"/>
<feature type="region of interest" description="Disordered" evidence="1">
    <location>
        <begin position="122"/>
        <end position="155"/>
    </location>
</feature>